<feature type="domain" description="Putative tail fiber protein gp53-like C-terminal" evidence="1">
    <location>
        <begin position="776"/>
        <end position="851"/>
    </location>
</feature>
<dbReference type="EMBL" id="LQRA01000048">
    <property type="protein sequence ID" value="KZE80307.1"/>
    <property type="molecule type" value="Genomic_DNA"/>
</dbReference>
<dbReference type="Proteomes" id="UP000076563">
    <property type="component" value="Unassembled WGS sequence"/>
</dbReference>
<sequence length="851" mass="94576">MSGNKTSNLNMHHWTGADPVLRTEFNENFEKIDAFAGQLLAEEPAPVQLGYGMQVVNAKQTSMLENVSIKGRTLVNLLGREGNFENSGKWTEGNGDLIIDATVRKFGNASGKIDNSTGTGEKVRYNSQPLYLAGKYVLYGVWARSAAGAPQGELFLIVRNADGTVKWTNTVDNGHCSFYINATPEWRFYYQALDLTGSSAPYYTARIDVNTFGTTNDVIYYDGLVVYEISRDEFTAFRENKLNYDQVVAKYPYVDDVKHVNSPYVIKYGENLLPPFHEWILNPNATAIEPYKLRLVTNTVDSYSTARVAVLPGRHYTLSGDPGSGNYEVYACDSEYNFIKDFGQFLASNSSITFKTPSTASYLDIRATNRNTASIATTFNQPMLYLGTAAKPFQPRNDDYLFFPNVQLASSVDGTACDTLFQRDGKYWKQARFKTMDLDGSLPWKFHNDNTGFKQVRIENLYTNARNKTVIKHDGKILTVTPAAISLADSVYHNPSDPITLNNLYISIADTDSGWGELYEPSPTEIQAYFNGWKMFEWGKPNNTAYTRTDNTLKAWVQIGETDYGSPKNTTRITPSTTIATAFKYRPYRLTYELAAPVAEEILFEGGISFREGLNQVEVGSGMIVREKAPLTINTGIAVAMGDITFPSEHSIRKVTAAYKNGQHDPGWYESTINPFGLVKARLDWMNYDPTAAYTVTYLALDQYALTCNLESIQGEYASNLKKVVDALAAHQADVEARVSATENLARQVHISQKGVINPWGDNNSAISKAANGYQKLPSGLILQWGTAEITNSGAVTFPVAFPNYVMHVYGQVETSVASQTVGIGSYSNTQFMAWTVTGPKQTIHWFAIGY</sequence>
<dbReference type="Gene3D" id="2.60.40.3940">
    <property type="match status" value="1"/>
</dbReference>
<dbReference type="RefSeq" id="WP_063179984.1">
    <property type="nucleotide sequence ID" value="NZ_LQRA01000048.1"/>
</dbReference>
<reference evidence="3" key="1">
    <citation type="submission" date="2016-01" db="EMBL/GenBank/DDBJ databases">
        <title>Draft genome of Chromobacterium sp. F49.</title>
        <authorList>
            <person name="Hong K.W."/>
        </authorList>
    </citation>
    <scope>NUCLEOTIDE SEQUENCE [LARGE SCALE GENOMIC DNA]</scope>
    <source>
        <strain evidence="3">M63</strain>
    </source>
</reference>
<name>A0A163YTS9_9BACL</name>
<dbReference type="AlphaFoldDB" id="A0A163YTS9"/>
<dbReference type="Pfam" id="PF21882">
    <property type="entry name" value="Gp53-like_C"/>
    <property type="match status" value="1"/>
</dbReference>
<gene>
    <name evidence="2" type="ORF">AV654_12395</name>
</gene>
<keyword evidence="3" id="KW-1185">Reference proteome</keyword>
<organism evidence="2 3">
    <name type="scientific">Paenibacillus elgii</name>
    <dbReference type="NCBI Taxonomy" id="189691"/>
    <lineage>
        <taxon>Bacteria</taxon>
        <taxon>Bacillati</taxon>
        <taxon>Bacillota</taxon>
        <taxon>Bacilli</taxon>
        <taxon>Bacillales</taxon>
        <taxon>Paenibacillaceae</taxon>
        <taxon>Paenibacillus</taxon>
    </lineage>
</organism>
<protein>
    <recommendedName>
        <fullName evidence="1">Putative tail fiber protein gp53-like C-terminal domain-containing protein</fullName>
    </recommendedName>
</protein>
<dbReference type="OrthoDB" id="2667186at2"/>
<dbReference type="InterPro" id="IPR054075">
    <property type="entry name" value="Gp53-like_C"/>
</dbReference>
<comment type="caution">
    <text evidence="2">The sequence shown here is derived from an EMBL/GenBank/DDBJ whole genome shotgun (WGS) entry which is preliminary data.</text>
</comment>
<dbReference type="Gene3D" id="2.60.120.260">
    <property type="entry name" value="Galactose-binding domain-like"/>
    <property type="match status" value="1"/>
</dbReference>
<evidence type="ECO:0000313" key="3">
    <source>
        <dbReference type="Proteomes" id="UP000076563"/>
    </source>
</evidence>
<evidence type="ECO:0000259" key="1">
    <source>
        <dbReference type="Pfam" id="PF21882"/>
    </source>
</evidence>
<evidence type="ECO:0000313" key="2">
    <source>
        <dbReference type="EMBL" id="KZE80307.1"/>
    </source>
</evidence>
<accession>A0A163YTS9</accession>
<proteinExistence type="predicted"/>